<reference evidence="1" key="1">
    <citation type="submission" date="2020-11" db="EMBL/GenBank/DDBJ databases">
        <authorList>
            <person name="Whitehead M."/>
        </authorList>
    </citation>
    <scope>NUCLEOTIDE SEQUENCE</scope>
    <source>
        <strain evidence="1">EGII</strain>
    </source>
</reference>
<evidence type="ECO:0000313" key="1">
    <source>
        <dbReference type="EMBL" id="CAD7000846.1"/>
    </source>
</evidence>
<proteinExistence type="predicted"/>
<sequence>MEDFIIRSARPGSHNCPPCSSFRKWTKSIFHSEQYTRVPGYYTWNQSSKTFQRRKQDTAVGCDGFPG</sequence>
<keyword evidence="2" id="KW-1185">Reference proteome</keyword>
<feature type="non-terminal residue" evidence="1">
    <location>
        <position position="67"/>
    </location>
</feature>
<organism evidence="1 2">
    <name type="scientific">Ceratitis capitata</name>
    <name type="common">Mediterranean fruit fly</name>
    <name type="synonym">Tephritis capitata</name>
    <dbReference type="NCBI Taxonomy" id="7213"/>
    <lineage>
        <taxon>Eukaryota</taxon>
        <taxon>Metazoa</taxon>
        <taxon>Ecdysozoa</taxon>
        <taxon>Arthropoda</taxon>
        <taxon>Hexapoda</taxon>
        <taxon>Insecta</taxon>
        <taxon>Pterygota</taxon>
        <taxon>Neoptera</taxon>
        <taxon>Endopterygota</taxon>
        <taxon>Diptera</taxon>
        <taxon>Brachycera</taxon>
        <taxon>Muscomorpha</taxon>
        <taxon>Tephritoidea</taxon>
        <taxon>Tephritidae</taxon>
        <taxon>Ceratitis</taxon>
        <taxon>Ceratitis</taxon>
    </lineage>
</organism>
<accession>A0A811USU0</accession>
<gene>
    <name evidence="1" type="ORF">CCAP1982_LOCUS9320</name>
</gene>
<dbReference type="EMBL" id="CAJHJT010000023">
    <property type="protein sequence ID" value="CAD7000846.1"/>
    <property type="molecule type" value="Genomic_DNA"/>
</dbReference>
<protein>
    <submittedName>
        <fullName evidence="1">(Mediterranean fruit fly) hypothetical protein</fullName>
    </submittedName>
</protein>
<name>A0A811USU0_CERCA</name>
<comment type="caution">
    <text evidence="1">The sequence shown here is derived from an EMBL/GenBank/DDBJ whole genome shotgun (WGS) entry which is preliminary data.</text>
</comment>
<dbReference type="AlphaFoldDB" id="A0A811USU0"/>
<evidence type="ECO:0000313" key="2">
    <source>
        <dbReference type="Proteomes" id="UP000606786"/>
    </source>
</evidence>
<dbReference type="Proteomes" id="UP000606786">
    <property type="component" value="Unassembled WGS sequence"/>
</dbReference>